<gene>
    <name evidence="2" type="ORF">HGD80_01245</name>
    <name evidence="3" type="ORF">HGD80_01810</name>
</gene>
<dbReference type="RefSeq" id="WP_219475245.1">
    <property type="nucleotide sequence ID" value="NZ_CP066882.1"/>
</dbReference>
<dbReference type="EMBL" id="CP066882">
    <property type="protein sequence ID" value="QYC31219.1"/>
    <property type="molecule type" value="Genomic_DNA"/>
</dbReference>
<dbReference type="EMBL" id="CP066882">
    <property type="protein sequence ID" value="QYC31296.1"/>
    <property type="molecule type" value="Genomic_DNA"/>
</dbReference>
<keyword evidence="4" id="KW-1185">Reference proteome</keyword>
<evidence type="ECO:0000313" key="4">
    <source>
        <dbReference type="Proteomes" id="UP000825369"/>
    </source>
</evidence>
<proteinExistence type="predicted"/>
<accession>A0ABX8TQB9</accession>
<organism evidence="3 4">
    <name type="scientific">Paulownia witches'-broom phytoplasma</name>
    <dbReference type="NCBI Taxonomy" id="39647"/>
    <lineage>
        <taxon>Bacteria</taxon>
        <taxon>Bacillati</taxon>
        <taxon>Mycoplasmatota</taxon>
        <taxon>Mollicutes</taxon>
        <taxon>Acholeplasmatales</taxon>
        <taxon>Acholeplasmataceae</taxon>
        <taxon>Candidatus Phytoplasma</taxon>
        <taxon>16SrI (Aster yellows group)</taxon>
    </lineage>
</organism>
<dbReference type="InterPro" id="IPR025272">
    <property type="entry name" value="SocA_Panacea"/>
</dbReference>
<reference evidence="3 4" key="1">
    <citation type="journal article" date="2021" name="Mol. Plant">
        <title>Genomic insights into the fast growth of paulownias and the formation of Paulownia witches' broom.</title>
        <authorList>
            <person name="Cao Y."/>
            <person name="Sun G."/>
            <person name="Zhai X."/>
            <person name="Xu P."/>
            <person name="Ma L."/>
            <person name="Deng M."/>
            <person name="Zhao Z."/>
            <person name="Yang H."/>
            <person name="Dong Y."/>
            <person name="Shang Z."/>
            <person name="Lv Y."/>
            <person name="Yan L."/>
            <person name="Liu H."/>
            <person name="Cao X."/>
            <person name="Li B."/>
            <person name="Wang Z."/>
            <person name="Zhao X."/>
            <person name="Yu H."/>
            <person name="Wang F."/>
            <person name="Ma W."/>
            <person name="Huang J."/>
            <person name="Fan G."/>
        </authorList>
    </citation>
    <scope>NUCLEOTIDE SEQUENCE [LARGE SCALE GENOMIC DNA]</scope>
    <source>
        <strain evidence="3 4">Zhengzhou</strain>
    </source>
</reference>
<evidence type="ECO:0000313" key="2">
    <source>
        <dbReference type="EMBL" id="QYC31219.1"/>
    </source>
</evidence>
<dbReference type="Pfam" id="PF13274">
    <property type="entry name" value="SocA_Panacea"/>
    <property type="match status" value="1"/>
</dbReference>
<name>A0ABX8TQB9_9MOLU</name>
<sequence>MKTSNIPNKNQINVFDVALYIVKNNPHPTTKMKLNKMIYYAHAKYLVQTKKPLVKEQIQAWIYGPVFPELCAQVKEFTYKPLNPDSLSMGDETKINATQKQILDDIISLYGNKEASFLTQQTHEEDPWKNIYYINSDWSKNIIKNKDILEYFSKNTKHIC</sequence>
<dbReference type="Proteomes" id="UP000825369">
    <property type="component" value="Chromosome"/>
</dbReference>
<evidence type="ECO:0000313" key="3">
    <source>
        <dbReference type="EMBL" id="QYC31296.1"/>
    </source>
</evidence>
<protein>
    <submittedName>
        <fullName evidence="3">DUF4065 domain-containing protein</fullName>
    </submittedName>
</protein>
<evidence type="ECO:0000259" key="1">
    <source>
        <dbReference type="Pfam" id="PF13274"/>
    </source>
</evidence>
<feature type="domain" description="Antitoxin SocA-like Panacea" evidence="1">
    <location>
        <begin position="34"/>
        <end position="129"/>
    </location>
</feature>